<dbReference type="GO" id="GO:0016779">
    <property type="term" value="F:nucleotidyltransferase activity"/>
    <property type="evidence" value="ECO:0007669"/>
    <property type="project" value="UniProtKB-KW"/>
</dbReference>
<dbReference type="InterPro" id="IPR007530">
    <property type="entry name" value="Aminoglycoside_adenylylTfrase"/>
</dbReference>
<dbReference type="EMBL" id="JABBGC010000003">
    <property type="protein sequence ID" value="NML40837.1"/>
    <property type="molecule type" value="Genomic_DNA"/>
</dbReference>
<dbReference type="InterPro" id="IPR043519">
    <property type="entry name" value="NT_sf"/>
</dbReference>
<dbReference type="RefSeq" id="WP_169227910.1">
    <property type="nucleotide sequence ID" value="NZ_JABBGC010000003.1"/>
</dbReference>
<evidence type="ECO:0000313" key="1">
    <source>
        <dbReference type="EMBL" id="NML40837.1"/>
    </source>
</evidence>
<reference evidence="1 2" key="1">
    <citation type="submission" date="2020-04" db="EMBL/GenBank/DDBJ databases">
        <title>Chitinophaga sp. G-6-1-13 sp. nov., isolated from soil.</title>
        <authorList>
            <person name="Dahal R.H."/>
            <person name="Chaudhary D.K."/>
        </authorList>
    </citation>
    <scope>NUCLEOTIDE SEQUENCE [LARGE SCALE GENOMIC DNA]</scope>
    <source>
        <strain evidence="1 2">G-6-1-13</strain>
    </source>
</reference>
<dbReference type="Gene3D" id="3.30.460.10">
    <property type="entry name" value="Beta Polymerase, domain 2"/>
    <property type="match status" value="1"/>
</dbReference>
<dbReference type="SUPFAM" id="SSF81631">
    <property type="entry name" value="PAP/OAS1 substrate-binding domain"/>
    <property type="match status" value="1"/>
</dbReference>
<dbReference type="Gene3D" id="1.20.120.330">
    <property type="entry name" value="Nucleotidyltransferases domain 2"/>
    <property type="match status" value="1"/>
</dbReference>
<dbReference type="Proteomes" id="UP000583266">
    <property type="component" value="Unassembled WGS sequence"/>
</dbReference>
<sequence length="295" mass="33987">MTSRSETEMMDLILGVAAKDPRILAVLQDGSRSNPNVTPDIFQDFDIIYVVEDLTPFLQDHSWVDVFGETMILQMPEDMELYPPSPELEGAFSYLLQFKDGNRIDLVMAPLEKLGTFTADSLCKVLWDKAGLFMDEPLPPASDASHVVEKPSERSYIDCCNEFWYTNAALAKGLWREEAVLAKELINQVVRGALMQMMNWYIGCRYHFAVNPGKFGKYYQRYLEPEVYDKFMATYTEGDLHSIWQSVYTIMDLFRDTARLVAAQLGYTYPENWDAQVRAYMQHVQQLPKDAARIY</sequence>
<dbReference type="AlphaFoldDB" id="A0A848GS29"/>
<dbReference type="PIRSF" id="PIRSF000812">
    <property type="entry name" value="AAD"/>
    <property type="match status" value="1"/>
</dbReference>
<comment type="caution">
    <text evidence="1">The sequence shown here is derived from an EMBL/GenBank/DDBJ whole genome shotgun (WGS) entry which is preliminary data.</text>
</comment>
<keyword evidence="1" id="KW-0808">Transferase</keyword>
<proteinExistence type="predicted"/>
<keyword evidence="1" id="KW-0548">Nucleotidyltransferase</keyword>
<organism evidence="1 2">
    <name type="scientific">Chitinophaga fulva</name>
    <dbReference type="NCBI Taxonomy" id="2728842"/>
    <lineage>
        <taxon>Bacteria</taxon>
        <taxon>Pseudomonadati</taxon>
        <taxon>Bacteroidota</taxon>
        <taxon>Chitinophagia</taxon>
        <taxon>Chitinophagales</taxon>
        <taxon>Chitinophagaceae</taxon>
        <taxon>Chitinophaga</taxon>
    </lineage>
</organism>
<keyword evidence="2" id="KW-1185">Reference proteome</keyword>
<protein>
    <submittedName>
        <fullName evidence="1">Aminoglycoside 6-adenylyltransferase</fullName>
    </submittedName>
</protein>
<name>A0A848GS29_9BACT</name>
<accession>A0A848GS29</accession>
<dbReference type="SUPFAM" id="SSF81301">
    <property type="entry name" value="Nucleotidyltransferase"/>
    <property type="match status" value="1"/>
</dbReference>
<evidence type="ECO:0000313" key="2">
    <source>
        <dbReference type="Proteomes" id="UP000583266"/>
    </source>
</evidence>
<dbReference type="Pfam" id="PF04439">
    <property type="entry name" value="Adenyl_transf"/>
    <property type="match status" value="1"/>
</dbReference>
<gene>
    <name evidence="1" type="ORF">HHL17_26810</name>
</gene>